<organism evidence="5 6">
    <name type="scientific">Sphaerisporangium rubeum</name>
    <dbReference type="NCBI Taxonomy" id="321317"/>
    <lineage>
        <taxon>Bacteria</taxon>
        <taxon>Bacillati</taxon>
        <taxon>Actinomycetota</taxon>
        <taxon>Actinomycetes</taxon>
        <taxon>Streptosporangiales</taxon>
        <taxon>Streptosporangiaceae</taxon>
        <taxon>Sphaerisporangium</taxon>
    </lineage>
</organism>
<evidence type="ECO:0000313" key="5">
    <source>
        <dbReference type="EMBL" id="MBB6476408.1"/>
    </source>
</evidence>
<evidence type="ECO:0000313" key="6">
    <source>
        <dbReference type="Proteomes" id="UP000555564"/>
    </source>
</evidence>
<dbReference type="Pfam" id="PF14312">
    <property type="entry name" value="FG-GAP_2"/>
    <property type="match status" value="2"/>
</dbReference>
<keyword evidence="6" id="KW-1185">Reference proteome</keyword>
<proteinExistence type="predicted"/>
<dbReference type="PANTHER" id="PTHR36220:SF1">
    <property type="entry name" value="GAMMA TUBULIN COMPLEX COMPONENT C-TERMINAL DOMAIN-CONTAINING PROTEIN"/>
    <property type="match status" value="1"/>
</dbReference>
<feature type="chain" id="PRO_5039731657" description="VCBS repeat-containing protein" evidence="4">
    <location>
        <begin position="27"/>
        <end position="478"/>
    </location>
</feature>
<comment type="caution">
    <text evidence="5">The sequence shown here is derived from an EMBL/GenBank/DDBJ whole genome shotgun (WGS) entry which is preliminary data.</text>
</comment>
<dbReference type="Pfam" id="PF01839">
    <property type="entry name" value="FG-GAP"/>
    <property type="match status" value="1"/>
</dbReference>
<protein>
    <recommendedName>
        <fullName evidence="7">VCBS repeat-containing protein</fullName>
    </recommendedName>
</protein>
<dbReference type="PROSITE" id="PS51470">
    <property type="entry name" value="FG_GAP"/>
    <property type="match status" value="3"/>
</dbReference>
<gene>
    <name evidence="5" type="ORF">BJ992_005839</name>
</gene>
<dbReference type="Gene3D" id="2.130.10.130">
    <property type="entry name" value="Integrin alpha, N-terminal"/>
    <property type="match status" value="3"/>
</dbReference>
<dbReference type="AlphaFoldDB" id="A0A7X0IK46"/>
<dbReference type="SUPFAM" id="SSF69318">
    <property type="entry name" value="Integrin alpha N-terminal domain"/>
    <property type="match status" value="2"/>
</dbReference>
<name>A0A7X0IK46_9ACTN</name>
<dbReference type="InterPro" id="IPR028994">
    <property type="entry name" value="Integrin_alpha_N"/>
</dbReference>
<dbReference type="PANTHER" id="PTHR36220">
    <property type="entry name" value="UNNAMED PRODUCT"/>
    <property type="match status" value="1"/>
</dbReference>
<evidence type="ECO:0000256" key="4">
    <source>
        <dbReference type="SAM" id="SignalP"/>
    </source>
</evidence>
<keyword evidence="2" id="KW-0677">Repeat</keyword>
<dbReference type="InterPro" id="IPR013519">
    <property type="entry name" value="Int_alpha_beta-p"/>
</dbReference>
<evidence type="ECO:0000256" key="1">
    <source>
        <dbReference type="ARBA" id="ARBA00022729"/>
    </source>
</evidence>
<keyword evidence="3" id="KW-0325">Glycoprotein</keyword>
<dbReference type="Proteomes" id="UP000555564">
    <property type="component" value="Unassembled WGS sequence"/>
</dbReference>
<dbReference type="SMART" id="SM00191">
    <property type="entry name" value="Int_alpha"/>
    <property type="match status" value="7"/>
</dbReference>
<dbReference type="EMBL" id="JACHIU010000001">
    <property type="protein sequence ID" value="MBB6476408.1"/>
    <property type="molecule type" value="Genomic_DNA"/>
</dbReference>
<dbReference type="RefSeq" id="WP_184986430.1">
    <property type="nucleotide sequence ID" value="NZ_BAAALO010000026.1"/>
</dbReference>
<reference evidence="5 6" key="1">
    <citation type="submission" date="2020-08" db="EMBL/GenBank/DDBJ databases">
        <title>Sequencing the genomes of 1000 actinobacteria strains.</title>
        <authorList>
            <person name="Klenk H.-P."/>
        </authorList>
    </citation>
    <scope>NUCLEOTIDE SEQUENCE [LARGE SCALE GENOMIC DNA]</scope>
    <source>
        <strain evidence="5 6">DSM 44936</strain>
    </source>
</reference>
<dbReference type="InterPro" id="IPR013517">
    <property type="entry name" value="FG-GAP"/>
</dbReference>
<evidence type="ECO:0008006" key="7">
    <source>
        <dbReference type="Google" id="ProtNLM"/>
    </source>
</evidence>
<evidence type="ECO:0000256" key="3">
    <source>
        <dbReference type="ARBA" id="ARBA00023180"/>
    </source>
</evidence>
<sequence length="478" mass="47968">MNTRSVLTTLLAAALLVAGSGAPPGAARTATCAGAADFDGDGRPDVVAGDPLAVVKGLRGAGAVHVLPLGDGTGAVLTAPDAAAGDAFGWSVRTQQLDDDGCMDVVVGAPYATVDGEAGAGAVYVFYGGAGREPVRLTASSPERDAHFGWSVAAGRIPGQPATLVVAAPYEDADDTTDSGAVYVYQGPEPAKPRRITQEAEGVIGNSEEGDLYGWSLAVGRLGGKLRTLDIAIGTPYENNDGAGKQKGSTGTDNSGAVEVLFDVTPDGALSAAKWTLTESARGVKEAEGDRFGHALAYVEHRGNPYLAVSAPLAGVPGAPHTGVVQLFQAGKNGVLAPARTIRPGVDGLDALTEGSAFGWSLAMVDTPDGLALAVGSPFESRDAEESGAVRRIPVTGDAPILMLSPPESAAHDRFGWSLGTAGVSDRLSAATTLLVGSPDQSAGTGALTLFAPDATPRVLGPAAKDPLPADFGAAVGG</sequence>
<evidence type="ECO:0000256" key="2">
    <source>
        <dbReference type="ARBA" id="ARBA00022737"/>
    </source>
</evidence>
<accession>A0A7X0IK46</accession>
<feature type="signal peptide" evidence="4">
    <location>
        <begin position="1"/>
        <end position="26"/>
    </location>
</feature>
<keyword evidence="1 4" id="KW-0732">Signal</keyword>